<sequence length="392" mass="44072">MSKISSAAFADTKPHYNLLDGLRGVAALLVIWYHVNEGFGFAETVNGAGNGLVKNLNHGYLAVDFFFILSGFVIGYAYDDHWNKGFTMKEFFKRRLIRLHPMVVMGAILGVITFCLQGSVQWNGTQIATSLTMLALLCTMFFIPAVPGAGYEIRGNGEMFPLNGPYWSLFFEYIGNILYALFIRRLSTKALGLLTAVLGIALTWFATCNISTYGSIGVGWTLDSVNFLGGSLRMLFPFTMGMFLSRVFQPVKIRGAFWICSAVLVALFSVPFIGTIEPVCMNGVYESFCIIIVFPILVWLGASGVTTDKISTNICKFLGDISFPLYVVHYPFMYLFYAWLIKNRLYTFGETWAMSLAVMAWNVLLAYTCLKLYDEPIRKYLAKRFLNKKKER</sequence>
<keyword evidence="1" id="KW-0472">Membrane</keyword>
<keyword evidence="3" id="KW-0808">Transferase</keyword>
<dbReference type="PANTHER" id="PTHR23028:SF134">
    <property type="entry name" value="PUTATIVE (AFU_ORTHOLOGUE AFUA_4G08520)-RELATED"/>
    <property type="match status" value="1"/>
</dbReference>
<dbReference type="PANTHER" id="PTHR23028">
    <property type="entry name" value="ACETYLTRANSFERASE"/>
    <property type="match status" value="1"/>
</dbReference>
<feature type="transmembrane region" description="Helical" evidence="1">
    <location>
        <begin position="59"/>
        <end position="78"/>
    </location>
</feature>
<feature type="transmembrane region" description="Helical" evidence="1">
    <location>
        <begin position="190"/>
        <end position="213"/>
    </location>
</feature>
<dbReference type="InterPro" id="IPR050879">
    <property type="entry name" value="Acyltransferase_3"/>
</dbReference>
<evidence type="ECO:0000256" key="1">
    <source>
        <dbReference type="SAM" id="Phobius"/>
    </source>
</evidence>
<keyword evidence="4" id="KW-1185">Reference proteome</keyword>
<feature type="domain" description="Acyltransferase 3" evidence="2">
    <location>
        <begin position="19"/>
        <end position="368"/>
    </location>
</feature>
<keyword evidence="3" id="KW-0378">Hydrolase</keyword>
<evidence type="ECO:0000313" key="4">
    <source>
        <dbReference type="Proteomes" id="UP000184509"/>
    </source>
</evidence>
<proteinExistence type="predicted"/>
<dbReference type="STRING" id="1297750.SAMN05444405_1242"/>
<dbReference type="Proteomes" id="UP000184509">
    <property type="component" value="Unassembled WGS sequence"/>
</dbReference>
<feature type="transmembrane region" description="Helical" evidence="1">
    <location>
        <begin position="128"/>
        <end position="146"/>
    </location>
</feature>
<dbReference type="GO" id="GO:0016787">
    <property type="term" value="F:hydrolase activity"/>
    <property type="evidence" value="ECO:0007669"/>
    <property type="project" value="UniProtKB-KW"/>
</dbReference>
<feature type="transmembrane region" description="Helical" evidence="1">
    <location>
        <begin position="352"/>
        <end position="373"/>
    </location>
</feature>
<keyword evidence="3" id="KW-0012">Acyltransferase</keyword>
<feature type="transmembrane region" description="Helical" evidence="1">
    <location>
        <begin position="225"/>
        <end position="244"/>
    </location>
</feature>
<evidence type="ECO:0000259" key="2">
    <source>
        <dbReference type="Pfam" id="PF01757"/>
    </source>
</evidence>
<dbReference type="RefSeq" id="WP_073404114.1">
    <property type="nucleotide sequence ID" value="NZ_FQTV01000024.1"/>
</dbReference>
<gene>
    <name evidence="3" type="ORF">SAMN05444405_1242</name>
</gene>
<feature type="transmembrane region" description="Helical" evidence="1">
    <location>
        <begin position="166"/>
        <end position="183"/>
    </location>
</feature>
<dbReference type="Pfam" id="PF01757">
    <property type="entry name" value="Acyl_transf_3"/>
    <property type="match status" value="1"/>
</dbReference>
<feature type="transmembrane region" description="Helical" evidence="1">
    <location>
        <begin position="317"/>
        <end position="340"/>
    </location>
</feature>
<evidence type="ECO:0000313" key="3">
    <source>
        <dbReference type="EMBL" id="SHG10838.1"/>
    </source>
</evidence>
<dbReference type="GO" id="GO:0016747">
    <property type="term" value="F:acyltransferase activity, transferring groups other than amino-acyl groups"/>
    <property type="evidence" value="ECO:0007669"/>
    <property type="project" value="InterPro"/>
</dbReference>
<dbReference type="AlphaFoldDB" id="A0A1M5H4K8"/>
<organism evidence="3 4">
    <name type="scientific">Bacteroides luti</name>
    <dbReference type="NCBI Taxonomy" id="1297750"/>
    <lineage>
        <taxon>Bacteria</taxon>
        <taxon>Pseudomonadati</taxon>
        <taxon>Bacteroidota</taxon>
        <taxon>Bacteroidia</taxon>
        <taxon>Bacteroidales</taxon>
        <taxon>Bacteroidaceae</taxon>
        <taxon>Bacteroides</taxon>
    </lineage>
</organism>
<protein>
    <submittedName>
        <fullName evidence="3">Peptidoglycan/LPS O-acetylase OafA/YrhL, contains acyltransferase and SGNH-hydrolase domains</fullName>
    </submittedName>
</protein>
<dbReference type="InterPro" id="IPR002656">
    <property type="entry name" value="Acyl_transf_3_dom"/>
</dbReference>
<accession>A0A1M5H4K8</accession>
<feature type="transmembrane region" description="Helical" evidence="1">
    <location>
        <begin position="256"/>
        <end position="273"/>
    </location>
</feature>
<dbReference type="EMBL" id="FQTV01000024">
    <property type="protein sequence ID" value="SHG10838.1"/>
    <property type="molecule type" value="Genomic_DNA"/>
</dbReference>
<feature type="transmembrane region" description="Helical" evidence="1">
    <location>
        <begin position="98"/>
        <end position="116"/>
    </location>
</feature>
<dbReference type="OrthoDB" id="9796461at2"/>
<keyword evidence="1" id="KW-0812">Transmembrane</keyword>
<name>A0A1M5H4K8_9BACE</name>
<reference evidence="3 4" key="1">
    <citation type="submission" date="2016-11" db="EMBL/GenBank/DDBJ databases">
        <authorList>
            <person name="Jaros S."/>
            <person name="Januszkiewicz K."/>
            <person name="Wedrychowicz H."/>
        </authorList>
    </citation>
    <scope>NUCLEOTIDE SEQUENCE [LARGE SCALE GENOMIC DNA]</scope>
    <source>
        <strain evidence="3 4">DSM 26991</strain>
    </source>
</reference>
<keyword evidence="1" id="KW-1133">Transmembrane helix</keyword>
<feature type="transmembrane region" description="Helical" evidence="1">
    <location>
        <begin position="285"/>
        <end position="305"/>
    </location>
</feature>